<proteinExistence type="predicted"/>
<organism evidence="2 3">
    <name type="scientific">Dactylonectria estremocensis</name>
    <dbReference type="NCBI Taxonomy" id="1079267"/>
    <lineage>
        <taxon>Eukaryota</taxon>
        <taxon>Fungi</taxon>
        <taxon>Dikarya</taxon>
        <taxon>Ascomycota</taxon>
        <taxon>Pezizomycotina</taxon>
        <taxon>Sordariomycetes</taxon>
        <taxon>Hypocreomycetidae</taxon>
        <taxon>Hypocreales</taxon>
        <taxon>Nectriaceae</taxon>
        <taxon>Dactylonectria</taxon>
    </lineage>
</organism>
<accession>A0A9P9JCH1</accession>
<sequence length="199" mass="21952">MIYCIVKDPVDYGTAPKSRFQMGVSSARNKSSYTYDVVLPNIIHPRFMTPKNNEPSTQHPHHHHGLSQSKASRQHTLHPRSVLQQGPLQPTRTCFVPAGFDNPGQATATTAHLVNPTRRTGSTTIWVAELAPKAGGANKRKHVACSVELGDRPREPPTEATTHYVRLTGQLIKLPAEYESSRTSQRGFTDFTATLGRCS</sequence>
<protein>
    <submittedName>
        <fullName evidence="2">Uncharacterized protein</fullName>
    </submittedName>
</protein>
<dbReference type="AlphaFoldDB" id="A0A9P9JCH1"/>
<comment type="caution">
    <text evidence="2">The sequence shown here is derived from an EMBL/GenBank/DDBJ whole genome shotgun (WGS) entry which is preliminary data.</text>
</comment>
<dbReference type="EMBL" id="JAGMUU010000002">
    <property type="protein sequence ID" value="KAH7160298.1"/>
    <property type="molecule type" value="Genomic_DNA"/>
</dbReference>
<evidence type="ECO:0000256" key="1">
    <source>
        <dbReference type="SAM" id="MobiDB-lite"/>
    </source>
</evidence>
<evidence type="ECO:0000313" key="2">
    <source>
        <dbReference type="EMBL" id="KAH7160298.1"/>
    </source>
</evidence>
<name>A0A9P9JCH1_9HYPO</name>
<feature type="region of interest" description="Disordered" evidence="1">
    <location>
        <begin position="46"/>
        <end position="87"/>
    </location>
</feature>
<reference evidence="2" key="1">
    <citation type="journal article" date="2021" name="Nat. Commun.">
        <title>Genetic determinants of endophytism in the Arabidopsis root mycobiome.</title>
        <authorList>
            <person name="Mesny F."/>
            <person name="Miyauchi S."/>
            <person name="Thiergart T."/>
            <person name="Pickel B."/>
            <person name="Atanasova L."/>
            <person name="Karlsson M."/>
            <person name="Huettel B."/>
            <person name="Barry K.W."/>
            <person name="Haridas S."/>
            <person name="Chen C."/>
            <person name="Bauer D."/>
            <person name="Andreopoulos W."/>
            <person name="Pangilinan J."/>
            <person name="LaButti K."/>
            <person name="Riley R."/>
            <person name="Lipzen A."/>
            <person name="Clum A."/>
            <person name="Drula E."/>
            <person name="Henrissat B."/>
            <person name="Kohler A."/>
            <person name="Grigoriev I.V."/>
            <person name="Martin F.M."/>
            <person name="Hacquard S."/>
        </authorList>
    </citation>
    <scope>NUCLEOTIDE SEQUENCE</scope>
    <source>
        <strain evidence="2">MPI-CAGE-AT-0021</strain>
    </source>
</reference>
<keyword evidence="3" id="KW-1185">Reference proteome</keyword>
<dbReference type="Proteomes" id="UP000717696">
    <property type="component" value="Unassembled WGS sequence"/>
</dbReference>
<evidence type="ECO:0000313" key="3">
    <source>
        <dbReference type="Proteomes" id="UP000717696"/>
    </source>
</evidence>
<gene>
    <name evidence="2" type="ORF">B0J13DRAFT_602836</name>
</gene>